<dbReference type="Proteomes" id="UP001057375">
    <property type="component" value="Unassembled WGS sequence"/>
</dbReference>
<feature type="non-terminal residue" evidence="2">
    <location>
        <position position="1"/>
    </location>
</feature>
<reference evidence="2" key="1">
    <citation type="submission" date="2022-03" db="EMBL/GenBank/DDBJ databases">
        <title>Draft genome sequence of Aduncisulcus paluster, a free-living microaerophilic Fornicata.</title>
        <authorList>
            <person name="Yuyama I."/>
            <person name="Kume K."/>
            <person name="Tamura T."/>
            <person name="Inagaki Y."/>
            <person name="Hashimoto T."/>
        </authorList>
    </citation>
    <scope>NUCLEOTIDE SEQUENCE</scope>
    <source>
        <strain evidence="2">NY0171</strain>
    </source>
</reference>
<name>A0ABQ5KSC1_9EUKA</name>
<comment type="caution">
    <text evidence="2">The sequence shown here is derived from an EMBL/GenBank/DDBJ whole genome shotgun (WGS) entry which is preliminary data.</text>
</comment>
<gene>
    <name evidence="2" type="ORF">ADUPG1_008536</name>
</gene>
<dbReference type="EMBL" id="BQXS01010974">
    <property type="protein sequence ID" value="GKT35362.1"/>
    <property type="molecule type" value="Genomic_DNA"/>
</dbReference>
<accession>A0ABQ5KSC1</accession>
<feature type="transmembrane region" description="Helical" evidence="1">
    <location>
        <begin position="1101"/>
        <end position="1122"/>
    </location>
</feature>
<keyword evidence="1" id="KW-0472">Membrane</keyword>
<proteinExistence type="predicted"/>
<keyword evidence="3" id="KW-1185">Reference proteome</keyword>
<organism evidence="2 3">
    <name type="scientific">Aduncisulcus paluster</name>
    <dbReference type="NCBI Taxonomy" id="2918883"/>
    <lineage>
        <taxon>Eukaryota</taxon>
        <taxon>Metamonada</taxon>
        <taxon>Carpediemonas-like organisms</taxon>
        <taxon>Aduncisulcus</taxon>
    </lineage>
</organism>
<evidence type="ECO:0000256" key="1">
    <source>
        <dbReference type="SAM" id="Phobius"/>
    </source>
</evidence>
<keyword evidence="1" id="KW-0812">Transmembrane</keyword>
<protein>
    <submittedName>
        <fullName evidence="2">Uncharacterized protein</fullName>
    </submittedName>
</protein>
<keyword evidence="1" id="KW-1133">Transmembrane helix</keyword>
<sequence length="1123" mass="124429">LGGVADSPLSYIRLVSNAGTEYSYPARFYTDPSIQTPDISTRLSRDPRLDQYFTRSITFGLQRGIVLILDLSMDEATRRIMNSPLQKYILADYATLVISTLQTFSNDDYISILSTDGYWNGKLWFSNSDLNTSCEGTSSSTSATDMGGLVRAKNSVKESLASELIEYFFELDVTDLINDSENYISSSASAAFAQSDHPVFTYLDKAVTLLRSAINPEVSMTQVLKEAATNPFGFSTTLASMGKSRPLPVGTPLFPIIFSLGSGIHPYFLTYTHHLDHLYTDASFIVYFSRLNTLSALHNGDLCTMARNLLGSDNDTEDIDAVSDMCSLVGTLQDDIEQTETLIQQMKCDGMLALISSEIISDTEFLFKTLSKWERNPVSYSEITTISESSISSLSSATTFDGEFSLETFEIFRSLVFTASYRASRSLLSSISVSRGRAFFDLTKNMACPDQPGGLCSYSETLEHFPVVITAERDPLNHNLIVMSMPIIVSDGSCLGLLSYDVSMNVFDAFTDNSSPFYSLSSDITLDLTPSISYTMLFANDSRLLVHPVYTSTRSLIQSADINEVEVIVRQEDDLTFGDLVLASVFDYNVSRGSVDAWALRLIDTSFTMLVPVKMKYEWKVGSSGMVFVVALADRDLLSYSVSSVPPICDSAFPITYDSEYSNIYDPFKTGIPCRQNIVYNSIAHLDSAYYKTLGYYTVSSEDAAISPLYSGMTLFMTPSLLVSSDILAASEAQIESVDDLTVSVAKDIADWFNGEETSVAYSSQEELIIGQLLAMMVPYYTYTLRRTSEMKYYIYQVGAMFENGMGVLFPSSPIPFDREFTSTFEFAESLFDNYDVFFHSPMQALMSGSGSDLEIVLPMYRPIIYDDLHLGITFTSLTISAITETMSQSVCANDGMSCWIFNSHGSVVYTTEDSMWTKLLYNASNSTDSDSFIGEYSPLLFQFLIDNAIFVDSVGMFQDGPQPFFSFNIDAFVDSITITLNGELITQNYVYGTASNSCILENADNTEILCLNGGDTNLVLCAIENAPDSVSCAAVSRHEDLEEVDNAICEMSYTSNTISHLWTDDPIFREKDMLRNISLERVSADDCSWKDTTTSKDRSMAVVGVICCGILALVEIISYCWF</sequence>
<evidence type="ECO:0000313" key="2">
    <source>
        <dbReference type="EMBL" id="GKT35362.1"/>
    </source>
</evidence>
<evidence type="ECO:0000313" key="3">
    <source>
        <dbReference type="Proteomes" id="UP001057375"/>
    </source>
</evidence>